<dbReference type="Proteomes" id="UP000789920">
    <property type="component" value="Unassembled WGS sequence"/>
</dbReference>
<evidence type="ECO:0000313" key="2">
    <source>
        <dbReference type="Proteomes" id="UP000789920"/>
    </source>
</evidence>
<keyword evidence="2" id="KW-1185">Reference proteome</keyword>
<feature type="non-terminal residue" evidence="1">
    <location>
        <position position="57"/>
    </location>
</feature>
<proteinExistence type="predicted"/>
<dbReference type="EMBL" id="CAJVQC010013983">
    <property type="protein sequence ID" value="CAG8653266.1"/>
    <property type="molecule type" value="Genomic_DNA"/>
</dbReference>
<comment type="caution">
    <text evidence="1">The sequence shown here is derived from an EMBL/GenBank/DDBJ whole genome shotgun (WGS) entry which is preliminary data.</text>
</comment>
<protein>
    <submittedName>
        <fullName evidence="1">13848_t:CDS:1</fullName>
    </submittedName>
</protein>
<reference evidence="1" key="1">
    <citation type="submission" date="2021-06" db="EMBL/GenBank/DDBJ databases">
        <authorList>
            <person name="Kallberg Y."/>
            <person name="Tangrot J."/>
            <person name="Rosling A."/>
        </authorList>
    </citation>
    <scope>NUCLEOTIDE SEQUENCE</scope>
    <source>
        <strain evidence="1">MA461A</strain>
    </source>
</reference>
<evidence type="ECO:0000313" key="1">
    <source>
        <dbReference type="EMBL" id="CAG8653266.1"/>
    </source>
</evidence>
<gene>
    <name evidence="1" type="ORF">RPERSI_LOCUS7969</name>
</gene>
<name>A0ACA9NEX8_9GLOM</name>
<accession>A0ACA9NEX8</accession>
<organism evidence="1 2">
    <name type="scientific">Racocetra persica</name>
    <dbReference type="NCBI Taxonomy" id="160502"/>
    <lineage>
        <taxon>Eukaryota</taxon>
        <taxon>Fungi</taxon>
        <taxon>Fungi incertae sedis</taxon>
        <taxon>Mucoromycota</taxon>
        <taxon>Glomeromycotina</taxon>
        <taxon>Glomeromycetes</taxon>
        <taxon>Diversisporales</taxon>
        <taxon>Gigasporaceae</taxon>
        <taxon>Racocetra</taxon>
    </lineage>
</organism>
<sequence>MFNQNLTNENEENITERQAIINNLDCAFTIISDIEKDSPFVFREQILSCSSVKSSDM</sequence>